<evidence type="ECO:0000313" key="1">
    <source>
        <dbReference type="EMBL" id="APO68807.1"/>
    </source>
</evidence>
<reference evidence="1 2" key="1">
    <citation type="submission" date="2016-09" db="EMBL/GenBank/DDBJ databases">
        <title>The complete genome sequences of Rhizobium gallicum, symbiovars gallicum and phaseoli, symbionts associated to common bean (Phaseolus vulgaris).</title>
        <authorList>
            <person name="Bustos P."/>
            <person name="Santamaria R.I."/>
            <person name="Perez-Carrascal O.M."/>
            <person name="Juarez S."/>
            <person name="Lozano L."/>
            <person name="Martinez-Flores I."/>
            <person name="Martinez-Romero E."/>
            <person name="Cevallos M."/>
            <person name="Romero D."/>
            <person name="Davila G."/>
            <person name="Gonzalez V."/>
        </authorList>
    </citation>
    <scope>NUCLEOTIDE SEQUENCE [LARGE SCALE GENOMIC DNA]</scope>
    <source>
        <strain evidence="1 2">IE4872</strain>
    </source>
</reference>
<dbReference type="STRING" id="56730.IE4872_CH03207"/>
<evidence type="ECO:0008006" key="3">
    <source>
        <dbReference type="Google" id="ProtNLM"/>
    </source>
</evidence>
<sequence length="234" mass="27285">MRDAVARIFVGFDSKEVVAYHVLCQSIIEHSSIPVAFSPIVLDNLRDIFTRERNALQSTEFSFSRFLVPYLSNYEGWSIFMDCDMLARADIAELWNLRDDRYAAMCVKHDYVPKVETKFLGQTQTKYEKKNWSSMILFNNSKCRALTKDFVNTATGLQLHQFKWLESDEQIGDIPVTWNYLVNEYDKRDDAKIVHFTDGGPYFDEYKNDDYSDEWFAMRERVLAVTQKAVGSPS</sequence>
<dbReference type="SUPFAM" id="SSF53448">
    <property type="entry name" value="Nucleotide-diphospho-sugar transferases"/>
    <property type="match status" value="1"/>
</dbReference>
<protein>
    <recommendedName>
        <fullName evidence="3">Glycosyltransferase family 8 protein</fullName>
    </recommendedName>
</protein>
<dbReference type="PANTHER" id="PTHR35105">
    <property type="entry name" value="EXPRESSED PROTEIN"/>
    <property type="match status" value="1"/>
</dbReference>
<dbReference type="RefSeq" id="WP_022716861.1">
    <property type="nucleotide sequence ID" value="NZ_CP017101.1"/>
</dbReference>
<gene>
    <name evidence="1" type="ORF">IE4872_CH03207</name>
</gene>
<name>A0A1L5NLQ4_9HYPH</name>
<dbReference type="OrthoDB" id="7340531at2"/>
<dbReference type="Proteomes" id="UP000184749">
    <property type="component" value="Chromosome"/>
</dbReference>
<organism evidence="1 2">
    <name type="scientific">Rhizobium gallicum</name>
    <dbReference type="NCBI Taxonomy" id="56730"/>
    <lineage>
        <taxon>Bacteria</taxon>
        <taxon>Pseudomonadati</taxon>
        <taxon>Pseudomonadota</taxon>
        <taxon>Alphaproteobacteria</taxon>
        <taxon>Hyphomicrobiales</taxon>
        <taxon>Rhizobiaceae</taxon>
        <taxon>Rhizobium/Agrobacterium group</taxon>
        <taxon>Rhizobium</taxon>
    </lineage>
</organism>
<dbReference type="PANTHER" id="PTHR35105:SF2">
    <property type="entry name" value="PROTEIN CDI"/>
    <property type="match status" value="1"/>
</dbReference>
<dbReference type="AlphaFoldDB" id="A0A1L5NLQ4"/>
<proteinExistence type="predicted"/>
<evidence type="ECO:0000313" key="2">
    <source>
        <dbReference type="Proteomes" id="UP000184749"/>
    </source>
</evidence>
<accession>A0A1L5NLQ4</accession>
<dbReference type="EMBL" id="CP017101">
    <property type="protein sequence ID" value="APO68807.1"/>
    <property type="molecule type" value="Genomic_DNA"/>
</dbReference>
<dbReference type="InterPro" id="IPR029044">
    <property type="entry name" value="Nucleotide-diphossugar_trans"/>
</dbReference>
<dbReference type="Gene3D" id="3.90.550.10">
    <property type="entry name" value="Spore Coat Polysaccharide Biosynthesis Protein SpsA, Chain A"/>
    <property type="match status" value="1"/>
</dbReference>